<dbReference type="GO" id="GO:0004497">
    <property type="term" value="F:monooxygenase activity"/>
    <property type="evidence" value="ECO:0007669"/>
    <property type="project" value="UniProtKB-KW"/>
</dbReference>
<keyword evidence="5" id="KW-0503">Monooxygenase</keyword>
<dbReference type="Proteomes" id="UP000238479">
    <property type="component" value="Chromosome 2"/>
</dbReference>
<sequence length="66" mass="7255">MGAWLFVGHLPLFRGPQPPHIAFGAMADKYGPLFSVWLGVYQTLVVSSSEVAKECFTTLDLRASSR</sequence>
<keyword evidence="3" id="KW-0560">Oxidoreductase</keyword>
<evidence type="ECO:0000256" key="4">
    <source>
        <dbReference type="ARBA" id="ARBA00023004"/>
    </source>
</evidence>
<dbReference type="AlphaFoldDB" id="A0A2P6RP15"/>
<organism evidence="6 7">
    <name type="scientific">Rosa chinensis</name>
    <name type="common">China rose</name>
    <dbReference type="NCBI Taxonomy" id="74649"/>
    <lineage>
        <taxon>Eukaryota</taxon>
        <taxon>Viridiplantae</taxon>
        <taxon>Streptophyta</taxon>
        <taxon>Embryophyta</taxon>
        <taxon>Tracheophyta</taxon>
        <taxon>Spermatophyta</taxon>
        <taxon>Magnoliopsida</taxon>
        <taxon>eudicotyledons</taxon>
        <taxon>Gunneridae</taxon>
        <taxon>Pentapetalae</taxon>
        <taxon>rosids</taxon>
        <taxon>fabids</taxon>
        <taxon>Rosales</taxon>
        <taxon>Rosaceae</taxon>
        <taxon>Rosoideae</taxon>
        <taxon>Rosoideae incertae sedis</taxon>
        <taxon>Rosa</taxon>
    </lineage>
</organism>
<dbReference type="GO" id="GO:0016705">
    <property type="term" value="F:oxidoreductase activity, acting on paired donors, with incorporation or reduction of molecular oxygen"/>
    <property type="evidence" value="ECO:0007669"/>
    <property type="project" value="InterPro"/>
</dbReference>
<keyword evidence="7" id="KW-1185">Reference proteome</keyword>
<gene>
    <name evidence="6" type="ORF">RchiOBHm_Chr2g0107681</name>
</gene>
<dbReference type="STRING" id="74649.A0A2P6RP15"/>
<evidence type="ECO:0000256" key="5">
    <source>
        <dbReference type="ARBA" id="ARBA00023033"/>
    </source>
</evidence>
<keyword evidence="1" id="KW-0349">Heme</keyword>
<dbReference type="Pfam" id="PF00067">
    <property type="entry name" value="p450"/>
    <property type="match status" value="1"/>
</dbReference>
<dbReference type="Gramene" id="PRQ48170">
    <property type="protein sequence ID" value="PRQ48170"/>
    <property type="gene ID" value="RchiOBHm_Chr2g0107681"/>
</dbReference>
<dbReference type="PANTHER" id="PTHR47947">
    <property type="entry name" value="CYTOCHROME P450 82C3-RELATED"/>
    <property type="match status" value="1"/>
</dbReference>
<dbReference type="SUPFAM" id="SSF48264">
    <property type="entry name" value="Cytochrome P450"/>
    <property type="match status" value="1"/>
</dbReference>
<dbReference type="GO" id="GO:0020037">
    <property type="term" value="F:heme binding"/>
    <property type="evidence" value="ECO:0007669"/>
    <property type="project" value="InterPro"/>
</dbReference>
<evidence type="ECO:0000256" key="1">
    <source>
        <dbReference type="ARBA" id="ARBA00022617"/>
    </source>
</evidence>
<dbReference type="InterPro" id="IPR050651">
    <property type="entry name" value="Plant_Cytochrome_P450_Monoox"/>
</dbReference>
<accession>A0A2P6RP15</accession>
<keyword evidence="4" id="KW-0408">Iron</keyword>
<evidence type="ECO:0000256" key="2">
    <source>
        <dbReference type="ARBA" id="ARBA00022723"/>
    </source>
</evidence>
<dbReference type="Gene3D" id="1.10.630.10">
    <property type="entry name" value="Cytochrome P450"/>
    <property type="match status" value="1"/>
</dbReference>
<evidence type="ECO:0000256" key="3">
    <source>
        <dbReference type="ARBA" id="ARBA00023002"/>
    </source>
</evidence>
<dbReference type="EMBL" id="PDCK01000040">
    <property type="protein sequence ID" value="PRQ48170.1"/>
    <property type="molecule type" value="Genomic_DNA"/>
</dbReference>
<comment type="caution">
    <text evidence="6">The sequence shown here is derived from an EMBL/GenBank/DDBJ whole genome shotgun (WGS) entry which is preliminary data.</text>
</comment>
<dbReference type="PANTHER" id="PTHR47947:SF49">
    <property type="entry name" value="CYTOCHROME P450 FAMILY PROTEIN"/>
    <property type="match status" value="1"/>
</dbReference>
<reference evidence="6 7" key="1">
    <citation type="journal article" date="2018" name="Nat. Genet.">
        <title>The Rosa genome provides new insights in the design of modern roses.</title>
        <authorList>
            <person name="Bendahmane M."/>
        </authorList>
    </citation>
    <scope>NUCLEOTIDE SEQUENCE [LARGE SCALE GENOMIC DNA]</scope>
    <source>
        <strain evidence="7">cv. Old Blush</strain>
    </source>
</reference>
<proteinExistence type="predicted"/>
<dbReference type="InterPro" id="IPR001128">
    <property type="entry name" value="Cyt_P450"/>
</dbReference>
<evidence type="ECO:0000313" key="7">
    <source>
        <dbReference type="Proteomes" id="UP000238479"/>
    </source>
</evidence>
<name>A0A2P6RP15_ROSCH</name>
<dbReference type="GO" id="GO:0005506">
    <property type="term" value="F:iron ion binding"/>
    <property type="evidence" value="ECO:0007669"/>
    <property type="project" value="InterPro"/>
</dbReference>
<evidence type="ECO:0000313" key="6">
    <source>
        <dbReference type="EMBL" id="PRQ48170.1"/>
    </source>
</evidence>
<protein>
    <submittedName>
        <fullName evidence="6">Putative cytochrome P450</fullName>
    </submittedName>
</protein>
<dbReference type="InterPro" id="IPR036396">
    <property type="entry name" value="Cyt_P450_sf"/>
</dbReference>
<keyword evidence="2" id="KW-0479">Metal-binding</keyword>